<dbReference type="PANTHER" id="PTHR46128">
    <property type="entry name" value="MITOCHONDRIAL GROUP I INTRON SPLICING FACTOR CCM1"/>
    <property type="match status" value="1"/>
</dbReference>
<keyword evidence="5" id="KW-1185">Reference proteome</keyword>
<dbReference type="PROSITE" id="PS51375">
    <property type="entry name" value="PPR"/>
    <property type="match status" value="1"/>
</dbReference>
<sequence length="117" mass="13117">MHLSNNLGGSLQQPSNRKGTLFHLMGDGKLNSDINVYNIIINGDGKCGKHDIARVLFQDLTNKCLHPDVHTYSVMISGLYREGFLRNQYCDDVEMLLHEMDGRGFSFDASTLSLLLD</sequence>
<reference evidence="4" key="2">
    <citation type="submission" date="2022-01" db="EMBL/GenBank/DDBJ databases">
        <authorList>
            <person name="Yamashiro T."/>
            <person name="Shiraishi A."/>
            <person name="Satake H."/>
            <person name="Nakayama K."/>
        </authorList>
    </citation>
    <scope>NUCLEOTIDE SEQUENCE</scope>
</reference>
<feature type="repeat" description="PPR" evidence="3">
    <location>
        <begin position="33"/>
        <end position="67"/>
    </location>
</feature>
<proteinExistence type="inferred from homology"/>
<gene>
    <name evidence="4" type="ORF">Tco_0707611</name>
</gene>
<dbReference type="Gene3D" id="1.25.40.10">
    <property type="entry name" value="Tetratricopeptide repeat domain"/>
    <property type="match status" value="1"/>
</dbReference>
<organism evidence="4 5">
    <name type="scientific">Tanacetum coccineum</name>
    <dbReference type="NCBI Taxonomy" id="301880"/>
    <lineage>
        <taxon>Eukaryota</taxon>
        <taxon>Viridiplantae</taxon>
        <taxon>Streptophyta</taxon>
        <taxon>Embryophyta</taxon>
        <taxon>Tracheophyta</taxon>
        <taxon>Spermatophyta</taxon>
        <taxon>Magnoliopsida</taxon>
        <taxon>eudicotyledons</taxon>
        <taxon>Gunneridae</taxon>
        <taxon>Pentapetalae</taxon>
        <taxon>asterids</taxon>
        <taxon>campanulids</taxon>
        <taxon>Asterales</taxon>
        <taxon>Asteraceae</taxon>
        <taxon>Asteroideae</taxon>
        <taxon>Anthemideae</taxon>
        <taxon>Anthemidinae</taxon>
        <taxon>Tanacetum</taxon>
    </lineage>
</organism>
<dbReference type="EMBL" id="BQNB010010254">
    <property type="protein sequence ID" value="GJS74770.1"/>
    <property type="molecule type" value="Genomic_DNA"/>
</dbReference>
<dbReference type="InterPro" id="IPR002885">
    <property type="entry name" value="PPR_rpt"/>
</dbReference>
<dbReference type="PANTHER" id="PTHR46128:SF356">
    <property type="entry name" value="PENTACOTRIPEPTIDE-REPEAT REGION OF PRORP DOMAIN-CONTAINING PROTEIN"/>
    <property type="match status" value="1"/>
</dbReference>
<dbReference type="Proteomes" id="UP001151760">
    <property type="component" value="Unassembled WGS sequence"/>
</dbReference>
<evidence type="ECO:0000313" key="4">
    <source>
        <dbReference type="EMBL" id="GJS74770.1"/>
    </source>
</evidence>
<protein>
    <submittedName>
        <fullName evidence="4">Tetratricopeptide-like helical domain-containing protein</fullName>
    </submittedName>
</protein>
<comment type="similarity">
    <text evidence="1">Belongs to the PPR family. P subfamily.</text>
</comment>
<comment type="caution">
    <text evidence="4">The sequence shown here is derived from an EMBL/GenBank/DDBJ whole genome shotgun (WGS) entry which is preliminary data.</text>
</comment>
<keyword evidence="2" id="KW-0677">Repeat</keyword>
<dbReference type="InterPro" id="IPR050872">
    <property type="entry name" value="PPR_P_subfamily"/>
</dbReference>
<reference evidence="4" key="1">
    <citation type="journal article" date="2022" name="Int. J. Mol. Sci.">
        <title>Draft Genome of Tanacetum Coccineum: Genomic Comparison of Closely Related Tanacetum-Family Plants.</title>
        <authorList>
            <person name="Yamashiro T."/>
            <person name="Shiraishi A."/>
            <person name="Nakayama K."/>
            <person name="Satake H."/>
        </authorList>
    </citation>
    <scope>NUCLEOTIDE SEQUENCE</scope>
</reference>
<evidence type="ECO:0000256" key="1">
    <source>
        <dbReference type="ARBA" id="ARBA00007626"/>
    </source>
</evidence>
<name>A0ABQ4YCT7_9ASTR</name>
<evidence type="ECO:0000256" key="2">
    <source>
        <dbReference type="ARBA" id="ARBA00022737"/>
    </source>
</evidence>
<evidence type="ECO:0000256" key="3">
    <source>
        <dbReference type="PROSITE-ProRule" id="PRU00708"/>
    </source>
</evidence>
<dbReference type="InterPro" id="IPR011990">
    <property type="entry name" value="TPR-like_helical_dom_sf"/>
</dbReference>
<accession>A0ABQ4YCT7</accession>
<dbReference type="Pfam" id="PF13041">
    <property type="entry name" value="PPR_2"/>
    <property type="match status" value="1"/>
</dbReference>
<evidence type="ECO:0000313" key="5">
    <source>
        <dbReference type="Proteomes" id="UP001151760"/>
    </source>
</evidence>